<dbReference type="InterPro" id="IPR000383">
    <property type="entry name" value="Xaa-Pro-like_dom"/>
</dbReference>
<dbReference type="Gene3D" id="1.10.3020.10">
    <property type="entry name" value="alpha-amino acid ester hydrolase ( Helical cap domain)"/>
    <property type="match status" value="1"/>
</dbReference>
<dbReference type="Gene3D" id="3.40.50.1820">
    <property type="entry name" value="alpha/beta hydrolase"/>
    <property type="match status" value="1"/>
</dbReference>
<dbReference type="InterPro" id="IPR005674">
    <property type="entry name" value="CocE/Ser_esterase"/>
</dbReference>
<evidence type="ECO:0000256" key="1">
    <source>
        <dbReference type="ARBA" id="ARBA00022801"/>
    </source>
</evidence>
<dbReference type="InterPro" id="IPR050585">
    <property type="entry name" value="Xaa-Pro_dipeptidyl-ppase/CocE"/>
</dbReference>
<reference evidence="4 5" key="1">
    <citation type="submission" date="2017-08" db="EMBL/GenBank/DDBJ databases">
        <title>Fine stratification of microbial communities through a metagenomic profile of the photic zone.</title>
        <authorList>
            <person name="Haro-Moreno J.M."/>
            <person name="Lopez-Perez M."/>
            <person name="De La Torre J."/>
            <person name="Picazo A."/>
            <person name="Camacho A."/>
            <person name="Rodriguez-Valera F."/>
        </authorList>
    </citation>
    <scope>NUCLEOTIDE SEQUENCE [LARGE SCALE GENOMIC DNA]</scope>
    <source>
        <strain evidence="4">MED-G24</strain>
    </source>
</reference>
<evidence type="ECO:0000313" key="5">
    <source>
        <dbReference type="Proteomes" id="UP000219327"/>
    </source>
</evidence>
<feature type="compositionally biased region" description="Polar residues" evidence="2">
    <location>
        <begin position="350"/>
        <end position="365"/>
    </location>
</feature>
<proteinExistence type="predicted"/>
<protein>
    <recommendedName>
        <fullName evidence="3">Xaa-Pro dipeptidyl-peptidase C-terminal domain-containing protein</fullName>
    </recommendedName>
</protein>
<organism evidence="4 5">
    <name type="scientific">OM182 bacterium MED-G24</name>
    <dbReference type="NCBI Taxonomy" id="1986255"/>
    <lineage>
        <taxon>Bacteria</taxon>
        <taxon>Pseudomonadati</taxon>
        <taxon>Pseudomonadota</taxon>
        <taxon>Gammaproteobacteria</taxon>
        <taxon>OMG group</taxon>
        <taxon>OM182 clade</taxon>
    </lineage>
</organism>
<dbReference type="Gene3D" id="2.60.120.260">
    <property type="entry name" value="Galactose-binding domain-like"/>
    <property type="match status" value="1"/>
</dbReference>
<name>A0A2A5WM12_9GAMM</name>
<feature type="domain" description="Xaa-Pro dipeptidyl-peptidase C-terminal" evidence="3">
    <location>
        <begin position="301"/>
        <end position="518"/>
    </location>
</feature>
<dbReference type="SMART" id="SM00939">
    <property type="entry name" value="PepX_C"/>
    <property type="match status" value="1"/>
</dbReference>
<dbReference type="SUPFAM" id="SSF49785">
    <property type="entry name" value="Galactose-binding domain-like"/>
    <property type="match status" value="1"/>
</dbReference>
<evidence type="ECO:0000256" key="2">
    <source>
        <dbReference type="SAM" id="MobiDB-lite"/>
    </source>
</evidence>
<accession>A0A2A5WM12</accession>
<dbReference type="Pfam" id="PF02129">
    <property type="entry name" value="Peptidase_S15"/>
    <property type="match status" value="1"/>
</dbReference>
<dbReference type="AlphaFoldDB" id="A0A2A5WM12"/>
<dbReference type="PANTHER" id="PTHR43056">
    <property type="entry name" value="PEPTIDASE S9 PROLYL OLIGOPEPTIDASE"/>
    <property type="match status" value="1"/>
</dbReference>
<keyword evidence="1" id="KW-0378">Hydrolase</keyword>
<comment type="caution">
    <text evidence="4">The sequence shown here is derived from an EMBL/GenBank/DDBJ whole genome shotgun (WGS) entry which is preliminary data.</text>
</comment>
<evidence type="ECO:0000313" key="4">
    <source>
        <dbReference type="EMBL" id="PDH37244.1"/>
    </source>
</evidence>
<dbReference type="GO" id="GO:0008239">
    <property type="term" value="F:dipeptidyl-peptidase activity"/>
    <property type="evidence" value="ECO:0007669"/>
    <property type="project" value="InterPro"/>
</dbReference>
<dbReference type="NCBIfam" id="TIGR00976">
    <property type="entry name" value="CocE_NonD"/>
    <property type="match status" value="1"/>
</dbReference>
<dbReference type="SUPFAM" id="SSF53474">
    <property type="entry name" value="alpha/beta-Hydrolases"/>
    <property type="match status" value="1"/>
</dbReference>
<gene>
    <name evidence="4" type="ORF">CNE99_08450</name>
</gene>
<dbReference type="Proteomes" id="UP000219327">
    <property type="component" value="Unassembled WGS sequence"/>
</dbReference>
<dbReference type="Pfam" id="PF08530">
    <property type="entry name" value="PepX_C"/>
    <property type="match status" value="1"/>
</dbReference>
<dbReference type="EMBL" id="NTKD01000051">
    <property type="protein sequence ID" value="PDH37244.1"/>
    <property type="molecule type" value="Genomic_DNA"/>
</dbReference>
<dbReference type="PANTHER" id="PTHR43056:SF10">
    <property type="entry name" value="COCE_NOND FAMILY, PUTATIVE (AFU_ORTHOLOGUE AFUA_7G00600)-RELATED"/>
    <property type="match status" value="1"/>
</dbReference>
<dbReference type="InterPro" id="IPR008979">
    <property type="entry name" value="Galactose-bd-like_sf"/>
</dbReference>
<sequence length="527" mass="59638">MEVRRDWMIPMRDGVHVAADIYLPEATPAAVILNRTPYLKDPLRQRGAPLPPGPFANMPPIEERMSVFIDAGFAVVVSDTRGTGHSEGEYDYYNFEQGPVDGVDMINWIESEPWCDGNIGMMGTSAGAVLAYCAANEEPVHLKAMVANMHPSDAYLDQWFVGGIFRYQNRIGWCTGMLERILPLSTANVEGPFKERIRDVHQQRFDRYYRELQLGKSPVNMDWFRRLFDEKDDGPFWEGISVRAKHDRVNVPVLNQGVWYDHFGRGTLDSHNALTVPRRLMMSPGMHGTRAGDGGFRKDQLRFFQHYLRDVDNGVMTEAPVRLYHLGHEDWVDHPTWPPASDQQQWYLTSHGNLQPSSPSTTDTMTLRHDPSSPNRSISRPQDLRRFEEGALVFTSPPMGEDTLVIGSPVLTLYAETDAEDVDWCIQFADVFPNGRSRLLNYGALKGSHVFSHENPSPLEPGQTYQFDIEIWPIANLFKQGHCLRVVICHSDFPFFEVNPIPSTSHLRTGGQAASRLRVPVVTGTDV</sequence>
<feature type="region of interest" description="Disordered" evidence="2">
    <location>
        <begin position="350"/>
        <end position="382"/>
    </location>
</feature>
<dbReference type="InterPro" id="IPR013736">
    <property type="entry name" value="Xaa-Pro_dipept_C"/>
</dbReference>
<dbReference type="InterPro" id="IPR029058">
    <property type="entry name" value="AB_hydrolase_fold"/>
</dbReference>
<evidence type="ECO:0000259" key="3">
    <source>
        <dbReference type="SMART" id="SM00939"/>
    </source>
</evidence>